<protein>
    <recommendedName>
        <fullName evidence="1">Erythromycin biosynthesis protein CIII-like C-terminal domain-containing protein</fullName>
    </recommendedName>
</protein>
<dbReference type="SUPFAM" id="SSF53756">
    <property type="entry name" value="UDP-Glycosyltransferase/glycogen phosphorylase"/>
    <property type="match status" value="1"/>
</dbReference>
<evidence type="ECO:0000313" key="3">
    <source>
        <dbReference type="Proteomes" id="UP000294003"/>
    </source>
</evidence>
<comment type="caution">
    <text evidence="2">The sequence shown here is derived from an EMBL/GenBank/DDBJ whole genome shotgun (WGS) entry which is preliminary data.</text>
</comment>
<evidence type="ECO:0000259" key="1">
    <source>
        <dbReference type="Pfam" id="PF06722"/>
    </source>
</evidence>
<reference evidence="2 3" key="1">
    <citation type="submission" date="2018-06" db="EMBL/GenBank/DDBJ databases">
        <title>Complete Genomes of Monosporascus.</title>
        <authorList>
            <person name="Robinson A.J."/>
            <person name="Natvig D.O."/>
        </authorList>
    </citation>
    <scope>NUCLEOTIDE SEQUENCE [LARGE SCALE GENOMIC DNA]</scope>
    <source>
        <strain evidence="2 3">CBS 609.92</strain>
    </source>
</reference>
<dbReference type="InterPro" id="IPR050426">
    <property type="entry name" value="Glycosyltransferase_28"/>
</dbReference>
<feature type="domain" description="Erythromycin biosynthesis protein CIII-like C-terminal" evidence="1">
    <location>
        <begin position="105"/>
        <end position="194"/>
    </location>
</feature>
<proteinExistence type="predicted"/>
<evidence type="ECO:0000313" key="2">
    <source>
        <dbReference type="EMBL" id="RYO94776.1"/>
    </source>
</evidence>
<dbReference type="Proteomes" id="UP000294003">
    <property type="component" value="Unassembled WGS sequence"/>
</dbReference>
<dbReference type="EMBL" id="QJNS01000007">
    <property type="protein sequence ID" value="RYO94776.1"/>
    <property type="molecule type" value="Genomic_DNA"/>
</dbReference>
<dbReference type="Pfam" id="PF06722">
    <property type="entry name" value="EryCIII-like_C"/>
    <property type="match status" value="1"/>
</dbReference>
<name>A0ABY0HJA7_9PEZI</name>
<sequence>MSLSLSTAEEQSPALARWLARSPTVMINLGNVFSWTEDHATAMAQAVADVLHERTDLQVLWKFRKAAVDTEGTIYGDEFASPVHPFLESGRVKMEQWLEVDPTSLLETGHIVASVHHGGAGCYHEALGTGVPQLVLPLWLDHYSFAQLVEDVGIGVWGCRETSPYWTAGCLRHALLTVLDRNESGIAMREKARQFGDLARRDPGQYVAAREIAKLAASGYGS</sequence>
<accession>A0ABY0HJA7</accession>
<dbReference type="PANTHER" id="PTHR48050:SF13">
    <property type="entry name" value="STEROL 3-BETA-GLUCOSYLTRANSFERASE UGT80A2"/>
    <property type="match status" value="1"/>
</dbReference>
<organism evidence="2 3">
    <name type="scientific">Monosporascus cannonballus</name>
    <dbReference type="NCBI Taxonomy" id="155416"/>
    <lineage>
        <taxon>Eukaryota</taxon>
        <taxon>Fungi</taxon>
        <taxon>Dikarya</taxon>
        <taxon>Ascomycota</taxon>
        <taxon>Pezizomycotina</taxon>
        <taxon>Sordariomycetes</taxon>
        <taxon>Xylariomycetidae</taxon>
        <taxon>Xylariales</taxon>
        <taxon>Xylariales incertae sedis</taxon>
        <taxon>Monosporascus</taxon>
    </lineage>
</organism>
<gene>
    <name evidence="2" type="ORF">DL762_000408</name>
</gene>
<dbReference type="InterPro" id="IPR010610">
    <property type="entry name" value="EryCIII-like_C"/>
</dbReference>
<dbReference type="PANTHER" id="PTHR48050">
    <property type="entry name" value="STEROL 3-BETA-GLUCOSYLTRANSFERASE"/>
    <property type="match status" value="1"/>
</dbReference>
<keyword evidence="3" id="KW-1185">Reference proteome</keyword>
<dbReference type="Gene3D" id="3.40.50.2000">
    <property type="entry name" value="Glycogen Phosphorylase B"/>
    <property type="match status" value="1"/>
</dbReference>